<dbReference type="SMART" id="SM00387">
    <property type="entry name" value="HATPase_c"/>
    <property type="match status" value="1"/>
</dbReference>
<dbReference type="RefSeq" id="WP_284264165.1">
    <property type="nucleotide sequence ID" value="NZ_BSOW01000005.1"/>
</dbReference>
<organism evidence="9 10">
    <name type="scientific">Bradyrhizobium iriomotense</name>
    <dbReference type="NCBI Taxonomy" id="441950"/>
    <lineage>
        <taxon>Bacteria</taxon>
        <taxon>Pseudomonadati</taxon>
        <taxon>Pseudomonadota</taxon>
        <taxon>Alphaproteobacteria</taxon>
        <taxon>Hyphomicrobiales</taxon>
        <taxon>Nitrobacteraceae</taxon>
        <taxon>Bradyrhizobium</taxon>
    </lineage>
</organism>
<reference evidence="10" key="1">
    <citation type="journal article" date="2019" name="Int. J. Syst. Evol. Microbiol.">
        <title>The Global Catalogue of Microorganisms (GCM) 10K type strain sequencing project: providing services to taxonomists for standard genome sequencing and annotation.</title>
        <authorList>
            <consortium name="The Broad Institute Genomics Platform"/>
            <consortium name="The Broad Institute Genome Sequencing Center for Infectious Disease"/>
            <person name="Wu L."/>
            <person name="Ma J."/>
        </authorList>
    </citation>
    <scope>NUCLEOTIDE SEQUENCE [LARGE SCALE GENOMIC DNA]</scope>
    <source>
        <strain evidence="10">NBRC 102520</strain>
    </source>
</reference>
<dbReference type="EMBL" id="BSOW01000005">
    <property type="protein sequence ID" value="GLR85251.1"/>
    <property type="molecule type" value="Genomic_DNA"/>
</dbReference>
<dbReference type="EC" id="2.7.13.3" evidence="2"/>
<accession>A0ABQ6AYI1</accession>
<comment type="caution">
    <text evidence="9">The sequence shown here is derived from an EMBL/GenBank/DDBJ whole genome shotgun (WGS) entry which is preliminary data.</text>
</comment>
<protein>
    <recommendedName>
        <fullName evidence="2">histidine kinase</fullName>
        <ecNumber evidence="2">2.7.13.3</ecNumber>
    </recommendedName>
</protein>
<sequence length="221" mass="24363">MRNVFEFAEPGKGTPVSDVEDHVLLKEMSHRIKNEYACVINTIWLRAQKSQSREVRNALSDVAALLMQLSDVHRALTFPDGRHPIEVCAYLQRLCGAVSAARLRDRNIKLLLVESEPQFLSAETCWRLGLAVSELITNSCRHAFSRVGGIIRIELSKDGPMVTCCVCDNGRNQGKRPMGQGLRLMQSLVQSVGGTLDYGFGERGAITLISMPNSGALDGLH</sequence>
<dbReference type="PANTHER" id="PTHR41523">
    <property type="entry name" value="TWO-COMPONENT SYSTEM SENSOR PROTEIN"/>
    <property type="match status" value="1"/>
</dbReference>
<evidence type="ECO:0000256" key="2">
    <source>
        <dbReference type="ARBA" id="ARBA00012438"/>
    </source>
</evidence>
<dbReference type="InterPro" id="IPR003594">
    <property type="entry name" value="HATPase_dom"/>
</dbReference>
<evidence type="ECO:0000256" key="3">
    <source>
        <dbReference type="ARBA" id="ARBA00022553"/>
    </source>
</evidence>
<dbReference type="PANTHER" id="PTHR41523:SF7">
    <property type="entry name" value="HISTIDINE KINASE"/>
    <property type="match status" value="1"/>
</dbReference>
<evidence type="ECO:0000259" key="8">
    <source>
        <dbReference type="SMART" id="SM00387"/>
    </source>
</evidence>
<keyword evidence="4" id="KW-0808">Transferase</keyword>
<dbReference type="Pfam" id="PF07568">
    <property type="entry name" value="HisKA_2"/>
    <property type="match status" value="1"/>
</dbReference>
<keyword evidence="3" id="KW-0597">Phosphoprotein</keyword>
<evidence type="ECO:0000256" key="5">
    <source>
        <dbReference type="ARBA" id="ARBA00022741"/>
    </source>
</evidence>
<evidence type="ECO:0000313" key="10">
    <source>
        <dbReference type="Proteomes" id="UP001156905"/>
    </source>
</evidence>
<name>A0ABQ6AYI1_9BRAD</name>
<dbReference type="Pfam" id="PF13581">
    <property type="entry name" value="HATPase_c_2"/>
    <property type="match status" value="1"/>
</dbReference>
<dbReference type="InterPro" id="IPR011495">
    <property type="entry name" value="Sig_transdc_His_kin_sub2_dim/P"/>
</dbReference>
<evidence type="ECO:0000256" key="4">
    <source>
        <dbReference type="ARBA" id="ARBA00022679"/>
    </source>
</evidence>
<proteinExistence type="predicted"/>
<evidence type="ECO:0000313" key="9">
    <source>
        <dbReference type="EMBL" id="GLR85251.1"/>
    </source>
</evidence>
<keyword evidence="7" id="KW-0067">ATP-binding</keyword>
<dbReference type="InterPro" id="IPR036890">
    <property type="entry name" value="HATPase_C_sf"/>
</dbReference>
<dbReference type="SUPFAM" id="SSF55874">
    <property type="entry name" value="ATPase domain of HSP90 chaperone/DNA topoisomerase II/histidine kinase"/>
    <property type="match status" value="1"/>
</dbReference>
<keyword evidence="6" id="KW-0418">Kinase</keyword>
<evidence type="ECO:0000256" key="7">
    <source>
        <dbReference type="ARBA" id="ARBA00022840"/>
    </source>
</evidence>
<dbReference type="CDD" id="cd16936">
    <property type="entry name" value="HATPase_RsbW-like"/>
    <property type="match status" value="1"/>
</dbReference>
<comment type="catalytic activity">
    <reaction evidence="1">
        <text>ATP + protein L-histidine = ADP + protein N-phospho-L-histidine.</text>
        <dbReference type="EC" id="2.7.13.3"/>
    </reaction>
</comment>
<feature type="domain" description="Histidine kinase/HSP90-like ATPase" evidence="8">
    <location>
        <begin position="123"/>
        <end position="215"/>
    </location>
</feature>
<gene>
    <name evidence="9" type="ORF">GCM10007857_19610</name>
</gene>
<dbReference type="Proteomes" id="UP001156905">
    <property type="component" value="Unassembled WGS sequence"/>
</dbReference>
<keyword evidence="5" id="KW-0547">Nucleotide-binding</keyword>
<evidence type="ECO:0000256" key="6">
    <source>
        <dbReference type="ARBA" id="ARBA00022777"/>
    </source>
</evidence>
<evidence type="ECO:0000256" key="1">
    <source>
        <dbReference type="ARBA" id="ARBA00000085"/>
    </source>
</evidence>
<keyword evidence="10" id="KW-1185">Reference proteome</keyword>
<dbReference type="Gene3D" id="3.30.565.10">
    <property type="entry name" value="Histidine kinase-like ATPase, C-terminal domain"/>
    <property type="match status" value="1"/>
</dbReference>